<dbReference type="RefSeq" id="WP_204054865.1">
    <property type="nucleotide sequence ID" value="NZ_BAAAGP010000018.1"/>
</dbReference>
<sequence length="156" mass="17212">MLMDTTRLGGTVRPAVPADLPTVARLCAAHATFERAEPLPDDLAARLESALFSAHPRAWCFVADHKGELIGYATCSLEFSTWQAADYLHLDCLFITEPHRGEGWGRKLLDAVKRTAAALGAVQVQWQTPDWNADAIRFYDRAGAQASSKVRFSLRV</sequence>
<proteinExistence type="predicted"/>
<keyword evidence="5" id="KW-1185">Reference proteome</keyword>
<keyword evidence="1" id="KW-0808">Transferase</keyword>
<organism evidence="4 5">
    <name type="scientific">Microbispora corallina</name>
    <dbReference type="NCBI Taxonomy" id="83302"/>
    <lineage>
        <taxon>Bacteria</taxon>
        <taxon>Bacillati</taxon>
        <taxon>Actinomycetota</taxon>
        <taxon>Actinomycetes</taxon>
        <taxon>Streptosporangiales</taxon>
        <taxon>Streptosporangiaceae</taxon>
        <taxon>Microbispora</taxon>
    </lineage>
</organism>
<dbReference type="SUPFAM" id="SSF55729">
    <property type="entry name" value="Acyl-CoA N-acyltransferases (Nat)"/>
    <property type="match status" value="1"/>
</dbReference>
<dbReference type="InterPro" id="IPR016181">
    <property type="entry name" value="Acyl_CoA_acyltransferase"/>
</dbReference>
<evidence type="ECO:0000256" key="2">
    <source>
        <dbReference type="ARBA" id="ARBA00023315"/>
    </source>
</evidence>
<dbReference type="CDD" id="cd04301">
    <property type="entry name" value="NAT_SF"/>
    <property type="match status" value="1"/>
</dbReference>
<name>A0ABQ4FQC9_9ACTN</name>
<comment type="caution">
    <text evidence="4">The sequence shown here is derived from an EMBL/GenBank/DDBJ whole genome shotgun (WGS) entry which is preliminary data.</text>
</comment>
<protein>
    <submittedName>
        <fullName evidence="4">N-acetyltransferase</fullName>
    </submittedName>
</protein>
<dbReference type="PANTHER" id="PTHR10545">
    <property type="entry name" value="DIAMINE N-ACETYLTRANSFERASE"/>
    <property type="match status" value="1"/>
</dbReference>
<keyword evidence="2" id="KW-0012">Acyltransferase</keyword>
<dbReference type="EMBL" id="BOOC01000001">
    <property type="protein sequence ID" value="GIH37017.1"/>
    <property type="molecule type" value="Genomic_DNA"/>
</dbReference>
<accession>A0ABQ4FQC9</accession>
<dbReference type="PANTHER" id="PTHR10545:SF29">
    <property type="entry name" value="GH14572P-RELATED"/>
    <property type="match status" value="1"/>
</dbReference>
<dbReference type="Gene3D" id="3.40.630.30">
    <property type="match status" value="1"/>
</dbReference>
<gene>
    <name evidence="4" type="ORF">Mco01_00170</name>
</gene>
<evidence type="ECO:0000256" key="1">
    <source>
        <dbReference type="ARBA" id="ARBA00022679"/>
    </source>
</evidence>
<reference evidence="4 5" key="1">
    <citation type="submission" date="2021-01" db="EMBL/GenBank/DDBJ databases">
        <title>Whole genome shotgun sequence of Microbispora corallina NBRC 16416.</title>
        <authorList>
            <person name="Komaki H."/>
            <person name="Tamura T."/>
        </authorList>
    </citation>
    <scope>NUCLEOTIDE SEQUENCE [LARGE SCALE GENOMIC DNA]</scope>
    <source>
        <strain evidence="4 5">NBRC 16416</strain>
    </source>
</reference>
<evidence type="ECO:0000259" key="3">
    <source>
        <dbReference type="PROSITE" id="PS51186"/>
    </source>
</evidence>
<dbReference type="InterPro" id="IPR000182">
    <property type="entry name" value="GNAT_dom"/>
</dbReference>
<dbReference type="InterPro" id="IPR051016">
    <property type="entry name" value="Diverse_Substrate_AcTransf"/>
</dbReference>
<evidence type="ECO:0000313" key="5">
    <source>
        <dbReference type="Proteomes" id="UP000603904"/>
    </source>
</evidence>
<dbReference type="Proteomes" id="UP000603904">
    <property type="component" value="Unassembled WGS sequence"/>
</dbReference>
<dbReference type="Pfam" id="PF00583">
    <property type="entry name" value="Acetyltransf_1"/>
    <property type="match status" value="1"/>
</dbReference>
<feature type="domain" description="N-acetyltransferase" evidence="3">
    <location>
        <begin position="10"/>
        <end position="156"/>
    </location>
</feature>
<evidence type="ECO:0000313" key="4">
    <source>
        <dbReference type="EMBL" id="GIH37017.1"/>
    </source>
</evidence>
<dbReference type="PROSITE" id="PS51186">
    <property type="entry name" value="GNAT"/>
    <property type="match status" value="1"/>
</dbReference>